<dbReference type="EMBL" id="BQNB010014150">
    <property type="protein sequence ID" value="GJT24629.1"/>
    <property type="molecule type" value="Genomic_DNA"/>
</dbReference>
<reference evidence="2" key="2">
    <citation type="submission" date="2022-01" db="EMBL/GenBank/DDBJ databases">
        <authorList>
            <person name="Yamashiro T."/>
            <person name="Shiraishi A."/>
            <person name="Satake H."/>
            <person name="Nakayama K."/>
        </authorList>
    </citation>
    <scope>NUCLEOTIDE SEQUENCE</scope>
</reference>
<comment type="caution">
    <text evidence="2">The sequence shown here is derived from an EMBL/GenBank/DDBJ whole genome shotgun (WGS) entry which is preliminary data.</text>
</comment>
<dbReference type="Proteomes" id="UP001151760">
    <property type="component" value="Unassembled WGS sequence"/>
</dbReference>
<keyword evidence="1" id="KW-0472">Membrane</keyword>
<accession>A0ABQ5CIE8</accession>
<sequence>MATCRCTLNTPDFVSVNFHWLGILLGPISIHVELQKRVVMLSFGLIQSFIMAGRFSVAIARTATFCQLIVFTSFDWIANPNVDTYLCSLESLEVAGLPCNWWLWVMGSSKGRQYGWTLGMAQGSSDISGLSFVWGVLKVHDTPRCLAFQLDVMVLAWVIGCVGSSINMACGMVVMGWETVEYVWDVLVEWRLKRLVEDVDD</sequence>
<name>A0ABQ5CIE8_9ASTR</name>
<proteinExistence type="predicted"/>
<evidence type="ECO:0000313" key="3">
    <source>
        <dbReference type="Proteomes" id="UP001151760"/>
    </source>
</evidence>
<protein>
    <submittedName>
        <fullName evidence="2">Uncharacterized protein</fullName>
    </submittedName>
</protein>
<keyword evidence="1" id="KW-0812">Transmembrane</keyword>
<feature type="transmembrane region" description="Helical" evidence="1">
    <location>
        <begin position="154"/>
        <end position="177"/>
    </location>
</feature>
<gene>
    <name evidence="2" type="ORF">Tco_0894566</name>
</gene>
<evidence type="ECO:0000313" key="2">
    <source>
        <dbReference type="EMBL" id="GJT24629.1"/>
    </source>
</evidence>
<evidence type="ECO:0000256" key="1">
    <source>
        <dbReference type="SAM" id="Phobius"/>
    </source>
</evidence>
<reference evidence="2" key="1">
    <citation type="journal article" date="2022" name="Int. J. Mol. Sci.">
        <title>Draft Genome of Tanacetum Coccineum: Genomic Comparison of Closely Related Tanacetum-Family Plants.</title>
        <authorList>
            <person name="Yamashiro T."/>
            <person name="Shiraishi A."/>
            <person name="Nakayama K."/>
            <person name="Satake H."/>
        </authorList>
    </citation>
    <scope>NUCLEOTIDE SEQUENCE</scope>
</reference>
<organism evidence="2 3">
    <name type="scientific">Tanacetum coccineum</name>
    <dbReference type="NCBI Taxonomy" id="301880"/>
    <lineage>
        <taxon>Eukaryota</taxon>
        <taxon>Viridiplantae</taxon>
        <taxon>Streptophyta</taxon>
        <taxon>Embryophyta</taxon>
        <taxon>Tracheophyta</taxon>
        <taxon>Spermatophyta</taxon>
        <taxon>Magnoliopsida</taxon>
        <taxon>eudicotyledons</taxon>
        <taxon>Gunneridae</taxon>
        <taxon>Pentapetalae</taxon>
        <taxon>asterids</taxon>
        <taxon>campanulids</taxon>
        <taxon>Asterales</taxon>
        <taxon>Asteraceae</taxon>
        <taxon>Asteroideae</taxon>
        <taxon>Anthemideae</taxon>
        <taxon>Anthemidinae</taxon>
        <taxon>Tanacetum</taxon>
    </lineage>
</organism>
<keyword evidence="1" id="KW-1133">Transmembrane helix</keyword>
<keyword evidence="3" id="KW-1185">Reference proteome</keyword>